<evidence type="ECO:0000313" key="2">
    <source>
        <dbReference type="Proteomes" id="UP000050794"/>
    </source>
</evidence>
<reference evidence="3" key="1">
    <citation type="submission" date="2016-06" db="UniProtKB">
        <authorList>
            <consortium name="WormBaseParasite"/>
        </authorList>
    </citation>
    <scope>IDENTIFICATION</scope>
</reference>
<sequence length="81" mass="8759">MSGDASLPAVGLRGELVFCIFTLRVMDITLTRVDYAQIGTASKGCMRVIAADKDEKKKKTRSLDKVNRADSSADVVVVPTK</sequence>
<reference evidence="1 2" key="2">
    <citation type="submission" date="2018-11" db="EMBL/GenBank/DDBJ databases">
        <authorList>
            <consortium name="Pathogen Informatics"/>
        </authorList>
    </citation>
    <scope>NUCLEOTIDE SEQUENCE [LARGE SCALE GENOMIC DNA]</scope>
</reference>
<organism evidence="2 3">
    <name type="scientific">Toxocara canis</name>
    <name type="common">Canine roundworm</name>
    <dbReference type="NCBI Taxonomy" id="6265"/>
    <lineage>
        <taxon>Eukaryota</taxon>
        <taxon>Metazoa</taxon>
        <taxon>Ecdysozoa</taxon>
        <taxon>Nematoda</taxon>
        <taxon>Chromadorea</taxon>
        <taxon>Rhabditida</taxon>
        <taxon>Spirurina</taxon>
        <taxon>Ascaridomorpha</taxon>
        <taxon>Ascaridoidea</taxon>
        <taxon>Toxocaridae</taxon>
        <taxon>Toxocara</taxon>
    </lineage>
</organism>
<dbReference type="AlphaFoldDB" id="A0A183VFK0"/>
<gene>
    <name evidence="1" type="ORF">TCNE_LOCUS19520</name>
</gene>
<keyword evidence="2" id="KW-1185">Reference proteome</keyword>
<dbReference type="Proteomes" id="UP000050794">
    <property type="component" value="Unassembled WGS sequence"/>
</dbReference>
<accession>A0A183VFK0</accession>
<dbReference type="EMBL" id="UYWY01027045">
    <property type="protein sequence ID" value="VDM50841.1"/>
    <property type="molecule type" value="Genomic_DNA"/>
</dbReference>
<evidence type="ECO:0000313" key="3">
    <source>
        <dbReference type="WBParaSite" id="TCNE_0001952401-mRNA-1"/>
    </source>
</evidence>
<dbReference type="WBParaSite" id="TCNE_0001952401-mRNA-1">
    <property type="protein sequence ID" value="TCNE_0001952401-mRNA-1"/>
    <property type="gene ID" value="TCNE_0001952401"/>
</dbReference>
<proteinExistence type="predicted"/>
<protein>
    <submittedName>
        <fullName evidence="1 3">Uncharacterized protein</fullName>
    </submittedName>
</protein>
<evidence type="ECO:0000313" key="1">
    <source>
        <dbReference type="EMBL" id="VDM50841.1"/>
    </source>
</evidence>
<name>A0A183VFK0_TOXCA</name>